<evidence type="ECO:0000256" key="1">
    <source>
        <dbReference type="ARBA" id="ARBA00038232"/>
    </source>
</evidence>
<protein>
    <submittedName>
        <fullName evidence="3">Transposase and inactivated derivatives</fullName>
    </submittedName>
</protein>
<evidence type="ECO:0000259" key="2">
    <source>
        <dbReference type="Pfam" id="PF13518"/>
    </source>
</evidence>
<proteinExistence type="inferred from homology"/>
<sequence length="146" mass="17018">MPNSKFSEAFKHEVLLAYEKRECTIKAFCSKFQITKDSLREWLKQFEKYGSDGLQQSTTWKPYSKALKEAAVKDFLSGDYSAYEIVSKYDISSRTVLQGWVNAYNSYRGLKDTSKERTSSMTKGRKTTWDERIQIVLDCLGDRKDY</sequence>
<name>A0A1H3V3K2_9BACI</name>
<dbReference type="GO" id="GO:0043565">
    <property type="term" value="F:sequence-specific DNA binding"/>
    <property type="evidence" value="ECO:0007669"/>
    <property type="project" value="InterPro"/>
</dbReference>
<dbReference type="STRING" id="1503961.SAMN05421736_1601"/>
<dbReference type="PANTHER" id="PTHR33795:SF1">
    <property type="entry name" value="INSERTION ELEMENT IS150 PROTEIN INSJ"/>
    <property type="match status" value="1"/>
</dbReference>
<dbReference type="OrthoDB" id="9797531at2"/>
<dbReference type="Proteomes" id="UP000198935">
    <property type="component" value="Unassembled WGS sequence"/>
</dbReference>
<gene>
    <name evidence="3" type="ORF">SAMN05421736_1601</name>
</gene>
<feature type="domain" description="Insertion element IS150 protein InsJ-like helix-turn-helix" evidence="2">
    <location>
        <begin position="11"/>
        <end position="56"/>
    </location>
</feature>
<dbReference type="AlphaFoldDB" id="A0A1H3V3K2"/>
<dbReference type="InterPro" id="IPR055247">
    <property type="entry name" value="InsJ-like_HTH"/>
</dbReference>
<dbReference type="SUPFAM" id="SSF48295">
    <property type="entry name" value="TrpR-like"/>
    <property type="match status" value="2"/>
</dbReference>
<dbReference type="Pfam" id="PF13518">
    <property type="entry name" value="HTH_28"/>
    <property type="match status" value="1"/>
</dbReference>
<keyword evidence="4" id="KW-1185">Reference proteome</keyword>
<evidence type="ECO:0000313" key="3">
    <source>
        <dbReference type="EMBL" id="SDZ69293.1"/>
    </source>
</evidence>
<dbReference type="InterPro" id="IPR036388">
    <property type="entry name" value="WH-like_DNA-bd_sf"/>
</dbReference>
<reference evidence="4" key="1">
    <citation type="submission" date="2016-10" db="EMBL/GenBank/DDBJ databases">
        <authorList>
            <person name="Varghese N."/>
            <person name="Submissions S."/>
        </authorList>
    </citation>
    <scope>NUCLEOTIDE SEQUENCE [LARGE SCALE GENOMIC DNA]</scope>
    <source>
        <strain evidence="4">SP</strain>
    </source>
</reference>
<accession>A0A1H3V3K2</accession>
<dbReference type="PANTHER" id="PTHR33795">
    <property type="entry name" value="INSERTION ELEMENT IS150 PROTEIN INSJ"/>
    <property type="match status" value="1"/>
</dbReference>
<dbReference type="InterPro" id="IPR052057">
    <property type="entry name" value="IS150/IS1296_orfA-like"/>
</dbReference>
<dbReference type="InterPro" id="IPR010921">
    <property type="entry name" value="Trp_repressor/repl_initiator"/>
</dbReference>
<organism evidence="3 4">
    <name type="scientific">Evansella caseinilytica</name>
    <dbReference type="NCBI Taxonomy" id="1503961"/>
    <lineage>
        <taxon>Bacteria</taxon>
        <taxon>Bacillati</taxon>
        <taxon>Bacillota</taxon>
        <taxon>Bacilli</taxon>
        <taxon>Bacillales</taxon>
        <taxon>Bacillaceae</taxon>
        <taxon>Evansella</taxon>
    </lineage>
</organism>
<dbReference type="EMBL" id="FNPI01000060">
    <property type="protein sequence ID" value="SDZ69293.1"/>
    <property type="molecule type" value="Genomic_DNA"/>
</dbReference>
<evidence type="ECO:0000313" key="4">
    <source>
        <dbReference type="Proteomes" id="UP000198935"/>
    </source>
</evidence>
<comment type="similarity">
    <text evidence="1">Belongs to the IS150/IS1296 orfA family.</text>
</comment>
<dbReference type="Gene3D" id="1.10.10.10">
    <property type="entry name" value="Winged helix-like DNA-binding domain superfamily/Winged helix DNA-binding domain"/>
    <property type="match status" value="2"/>
</dbReference>